<dbReference type="OrthoDB" id="264520at2759"/>
<dbReference type="SMART" id="SM00184">
    <property type="entry name" value="RING"/>
    <property type="match status" value="1"/>
</dbReference>
<keyword evidence="2" id="KW-0479">Metal-binding</keyword>
<dbReference type="Gene3D" id="3.30.40.10">
    <property type="entry name" value="Zinc/RING finger domain, C3HC4 (zinc finger)"/>
    <property type="match status" value="1"/>
</dbReference>
<dbReference type="InterPro" id="IPR027370">
    <property type="entry name" value="Znf-RING_euk"/>
</dbReference>
<dbReference type="PROSITE" id="PS50089">
    <property type="entry name" value="ZF_RING_2"/>
    <property type="match status" value="1"/>
</dbReference>
<keyword evidence="10" id="KW-1185">Reference proteome</keyword>
<feature type="region of interest" description="Disordered" evidence="6">
    <location>
        <begin position="405"/>
        <end position="448"/>
    </location>
</feature>
<dbReference type="Gene3D" id="3.30.160.60">
    <property type="entry name" value="Classic Zinc Finger"/>
    <property type="match status" value="1"/>
</dbReference>
<dbReference type="SUPFAM" id="SSF101898">
    <property type="entry name" value="NHL repeat"/>
    <property type="match status" value="1"/>
</dbReference>
<feature type="compositionally biased region" description="Polar residues" evidence="6">
    <location>
        <begin position="405"/>
        <end position="425"/>
    </location>
</feature>
<dbReference type="InterPro" id="IPR013083">
    <property type="entry name" value="Znf_RING/FYVE/PHD"/>
</dbReference>
<dbReference type="Pfam" id="PF13445">
    <property type="entry name" value="zf-RING_UBOX"/>
    <property type="match status" value="1"/>
</dbReference>
<evidence type="ECO:0000313" key="9">
    <source>
        <dbReference type="EnsemblMetazoa" id="G24345.5:cds"/>
    </source>
</evidence>
<evidence type="ECO:0000259" key="7">
    <source>
        <dbReference type="PROSITE" id="PS50089"/>
    </source>
</evidence>
<dbReference type="InterPro" id="IPR011011">
    <property type="entry name" value="Znf_FYVE_PHD"/>
</dbReference>
<proteinExistence type="predicted"/>
<feature type="domain" description="B box-type" evidence="8">
    <location>
        <begin position="126"/>
        <end position="176"/>
    </location>
</feature>
<dbReference type="EnsemblMetazoa" id="G24345.8">
    <property type="protein sequence ID" value="G24345.8:cds"/>
    <property type="gene ID" value="G24345"/>
</dbReference>
<accession>A0A8W8KS15</accession>
<dbReference type="Proteomes" id="UP000005408">
    <property type="component" value="Unassembled WGS sequence"/>
</dbReference>
<dbReference type="InterPro" id="IPR047153">
    <property type="entry name" value="TRIM45/56/19-like"/>
</dbReference>
<evidence type="ECO:0000256" key="5">
    <source>
        <dbReference type="PROSITE-ProRule" id="PRU00024"/>
    </source>
</evidence>
<sequence>MSTDSLDDPNWAVQQLKVEFRFRRNSALRCTSMDMEQSELVIPRQLLCCKLCDEEFTKPCYLPCLHTFCQKCIDEHRINSTDDDGYFPCPTCMTEVGLEEEHGGQGNLPENILARRLSVPTIDPIKRETLCFYCKNAGNFVEGKTHCVNCDEFLCTSCTNSHTAQEEFADHQLQSEEDYNASLEKSSSTTTQGQVLTVCCEAYDPLDIGAMFCVECDISVCADCHVNKHAEHRCAELMTIAQHFETKIKEPLKELDNDSEEISEFLVNLDSTEQTILEQKDSLKQNVRDRTKQLCSLIKDYQKLLLDDIERRFDDQLEEIKTRRLDLEMHLEAIRGVKDFTNNLITYGSYEEKVHLRKKVGYRIRELCEESLGTDPIQIHSVRLMEPNVTVDTICDMFGTISTEEQSVGTNAGDTKENPPTSQHFQRYHSFGDSGHGSDSMENAENVETEPELVEIFGKTHGDLHRQDSKQSGSDSDMLSSSNSSDKIKNVKFREQVEQNEFQNENVFNLENPKREVVLPAPIQKECIKGIGINEKGDIIVGTTTTIHVLEKRGIVRGQIPLENGWNIHSVASDGKVSMTVPRGDNRFKVRVLRNDGTGHILSDFNVESFGLNFVTADKSGTLIITSNRYAQIHKSHGKAAKSGGNIAFYGSDGYLLRRITNEDFHANLLEKPQMVVVDEKRSRTYVADPGSHKVIALNADGGLAFEYGNIEGQEEIYQGPDLISIDKYGNVIITDKREGRIDILGHKGNLKKSFYTDDIPRFVGATPDKLLVTAMPDGNMKFYEYLS</sequence>
<evidence type="ECO:0000259" key="8">
    <source>
        <dbReference type="PROSITE" id="PS50119"/>
    </source>
</evidence>
<feature type="domain" description="RING-type" evidence="7">
    <location>
        <begin position="49"/>
        <end position="92"/>
    </location>
</feature>
<dbReference type="SUPFAM" id="SSF57903">
    <property type="entry name" value="FYVE/PHD zinc finger"/>
    <property type="match status" value="1"/>
</dbReference>
<dbReference type="InterPro" id="IPR011042">
    <property type="entry name" value="6-blade_b-propeller_TolB-like"/>
</dbReference>
<keyword evidence="4" id="KW-0862">Zinc</keyword>
<evidence type="ECO:0000313" key="10">
    <source>
        <dbReference type="Proteomes" id="UP000005408"/>
    </source>
</evidence>
<keyword evidence="1" id="KW-0597">Phosphoprotein</keyword>
<name>A0A8W8KS15_MAGGI</name>
<evidence type="ECO:0000256" key="1">
    <source>
        <dbReference type="ARBA" id="ARBA00022553"/>
    </source>
</evidence>
<dbReference type="InterPro" id="IPR001841">
    <property type="entry name" value="Znf_RING"/>
</dbReference>
<dbReference type="SUPFAM" id="SSF57850">
    <property type="entry name" value="RING/U-box"/>
    <property type="match status" value="1"/>
</dbReference>
<dbReference type="CDD" id="cd19757">
    <property type="entry name" value="Bbox1"/>
    <property type="match status" value="1"/>
</dbReference>
<evidence type="ECO:0000256" key="4">
    <source>
        <dbReference type="ARBA" id="ARBA00022833"/>
    </source>
</evidence>
<dbReference type="PANTHER" id="PTHR25462:SF296">
    <property type="entry name" value="MEIOTIC P26, ISOFORM F"/>
    <property type="match status" value="1"/>
</dbReference>
<feature type="compositionally biased region" description="Low complexity" evidence="6">
    <location>
        <begin position="429"/>
        <end position="440"/>
    </location>
</feature>
<dbReference type="OMA" id="CEMALCA"/>
<dbReference type="Gene3D" id="2.120.10.30">
    <property type="entry name" value="TolB, C-terminal domain"/>
    <property type="match status" value="1"/>
</dbReference>
<dbReference type="AlphaFoldDB" id="A0A8W8KS15"/>
<evidence type="ECO:0000256" key="3">
    <source>
        <dbReference type="ARBA" id="ARBA00022771"/>
    </source>
</evidence>
<evidence type="ECO:0000256" key="6">
    <source>
        <dbReference type="SAM" id="MobiDB-lite"/>
    </source>
</evidence>
<dbReference type="InterPro" id="IPR000315">
    <property type="entry name" value="Znf_B-box"/>
</dbReference>
<feature type="compositionally biased region" description="Low complexity" evidence="6">
    <location>
        <begin position="470"/>
        <end position="485"/>
    </location>
</feature>
<evidence type="ECO:0000256" key="2">
    <source>
        <dbReference type="ARBA" id="ARBA00022723"/>
    </source>
</evidence>
<organism evidence="9 10">
    <name type="scientific">Magallana gigas</name>
    <name type="common">Pacific oyster</name>
    <name type="synonym">Crassostrea gigas</name>
    <dbReference type="NCBI Taxonomy" id="29159"/>
    <lineage>
        <taxon>Eukaryota</taxon>
        <taxon>Metazoa</taxon>
        <taxon>Spiralia</taxon>
        <taxon>Lophotrochozoa</taxon>
        <taxon>Mollusca</taxon>
        <taxon>Bivalvia</taxon>
        <taxon>Autobranchia</taxon>
        <taxon>Pteriomorphia</taxon>
        <taxon>Ostreida</taxon>
        <taxon>Ostreoidea</taxon>
        <taxon>Ostreidae</taxon>
        <taxon>Magallana</taxon>
    </lineage>
</organism>
<keyword evidence="3 5" id="KW-0863">Zinc-finger</keyword>
<protein>
    <recommendedName>
        <fullName evidence="11">Tripartite motif-containing protein 2</fullName>
    </recommendedName>
</protein>
<dbReference type="PANTHER" id="PTHR25462">
    <property type="entry name" value="BONUS, ISOFORM C-RELATED"/>
    <property type="match status" value="1"/>
</dbReference>
<reference evidence="9" key="1">
    <citation type="submission" date="2022-08" db="UniProtKB">
        <authorList>
            <consortium name="EnsemblMetazoa"/>
        </authorList>
    </citation>
    <scope>IDENTIFICATION</scope>
    <source>
        <strain evidence="9">05x7-T-G4-1.051#20</strain>
    </source>
</reference>
<dbReference type="GO" id="GO:0008270">
    <property type="term" value="F:zinc ion binding"/>
    <property type="evidence" value="ECO:0007669"/>
    <property type="project" value="UniProtKB-KW"/>
</dbReference>
<dbReference type="PROSITE" id="PS00518">
    <property type="entry name" value="ZF_RING_1"/>
    <property type="match status" value="1"/>
</dbReference>
<evidence type="ECO:0008006" key="11">
    <source>
        <dbReference type="Google" id="ProtNLM"/>
    </source>
</evidence>
<dbReference type="PROSITE" id="PS50119">
    <property type="entry name" value="ZF_BBOX"/>
    <property type="match status" value="1"/>
</dbReference>
<feature type="region of interest" description="Disordered" evidence="6">
    <location>
        <begin position="463"/>
        <end position="489"/>
    </location>
</feature>
<dbReference type="EnsemblMetazoa" id="G24345.5">
    <property type="protein sequence ID" value="G24345.5:cds"/>
    <property type="gene ID" value="G24345"/>
</dbReference>
<dbReference type="InterPro" id="IPR017907">
    <property type="entry name" value="Znf_RING_CS"/>
</dbReference>